<dbReference type="AlphaFoldDB" id="A0A5P1DBD5"/>
<evidence type="ECO:0000256" key="1">
    <source>
        <dbReference type="SAM" id="MobiDB-lite"/>
    </source>
</evidence>
<name>A0A5P1DBD5_9PSED</name>
<organism evidence="2 3">
    <name type="scientific">Pseudomonas haemolytica</name>
    <dbReference type="NCBI Taxonomy" id="2600065"/>
    <lineage>
        <taxon>Bacteria</taxon>
        <taxon>Pseudomonadati</taxon>
        <taxon>Pseudomonadota</taxon>
        <taxon>Gammaproteobacteria</taxon>
        <taxon>Pseudomonadales</taxon>
        <taxon>Pseudomonadaceae</taxon>
        <taxon>Pseudomonas</taxon>
    </lineage>
</organism>
<evidence type="ECO:0000313" key="2">
    <source>
        <dbReference type="EMBL" id="MRJ37805.1"/>
    </source>
</evidence>
<proteinExistence type="predicted"/>
<feature type="region of interest" description="Disordered" evidence="1">
    <location>
        <begin position="44"/>
        <end position="64"/>
    </location>
</feature>
<protein>
    <submittedName>
        <fullName evidence="2">Uncharacterized protein</fullName>
    </submittedName>
</protein>
<reference evidence="2 3" key="1">
    <citation type="submission" date="2019-08" db="EMBL/GenBank/DDBJ databases">
        <title>Pseudomonas haemolytica sp. nov. isolated from raw milk and skim milk concentrate.</title>
        <authorList>
            <person name="Hofmann K."/>
            <person name="Huptas C."/>
            <person name="Doll E."/>
            <person name="Scherer S."/>
            <person name="Wenning M."/>
        </authorList>
    </citation>
    <scope>NUCLEOTIDE SEQUENCE [LARGE SCALE GENOMIC DNA]</scope>
    <source>
        <strain evidence="2 3">DSM 108987</strain>
    </source>
</reference>
<dbReference type="EMBL" id="VOIW01000003">
    <property type="protein sequence ID" value="MRJ37805.1"/>
    <property type="molecule type" value="Genomic_DNA"/>
</dbReference>
<dbReference type="Proteomes" id="UP000408764">
    <property type="component" value="Unassembled WGS sequence"/>
</dbReference>
<evidence type="ECO:0000313" key="3">
    <source>
        <dbReference type="Proteomes" id="UP000408764"/>
    </source>
</evidence>
<comment type="caution">
    <text evidence="2">The sequence shown here is derived from an EMBL/GenBank/DDBJ whole genome shotgun (WGS) entry which is preliminary data.</text>
</comment>
<sequence length="64" mass="6891">MRPPSRASPLPHLECVHKSKCGSGLAREEACPVTTRLIAWAGRQANKAPHRHQTPASLPPPYAG</sequence>
<gene>
    <name evidence="2" type="ORF">FRT59_12625</name>
</gene>
<accession>A0A5P1DBD5</accession>